<dbReference type="AlphaFoldDB" id="A0AAV2FHU5"/>
<dbReference type="EMBL" id="OZ034819">
    <property type="protein sequence ID" value="CAL1397584.1"/>
    <property type="molecule type" value="Genomic_DNA"/>
</dbReference>
<reference evidence="1 2" key="1">
    <citation type="submission" date="2024-04" db="EMBL/GenBank/DDBJ databases">
        <authorList>
            <person name="Fracassetti M."/>
        </authorList>
    </citation>
    <scope>NUCLEOTIDE SEQUENCE [LARGE SCALE GENOMIC DNA]</scope>
</reference>
<sequence length="90" mass="10358">MMPRKYLWRHRRLRQHQDEVCHLHHGASSATCQRRKLLDVVMMDCAITTTRDLRMGIAGANTNVFVIIGDFKEEDGGGAGDEVVKREEEY</sequence>
<dbReference type="Proteomes" id="UP001497516">
    <property type="component" value="Chromosome 6"/>
</dbReference>
<evidence type="ECO:0000313" key="2">
    <source>
        <dbReference type="Proteomes" id="UP001497516"/>
    </source>
</evidence>
<evidence type="ECO:0000313" key="1">
    <source>
        <dbReference type="EMBL" id="CAL1397584.1"/>
    </source>
</evidence>
<keyword evidence="2" id="KW-1185">Reference proteome</keyword>
<proteinExistence type="predicted"/>
<organism evidence="1 2">
    <name type="scientific">Linum trigynum</name>
    <dbReference type="NCBI Taxonomy" id="586398"/>
    <lineage>
        <taxon>Eukaryota</taxon>
        <taxon>Viridiplantae</taxon>
        <taxon>Streptophyta</taxon>
        <taxon>Embryophyta</taxon>
        <taxon>Tracheophyta</taxon>
        <taxon>Spermatophyta</taxon>
        <taxon>Magnoliopsida</taxon>
        <taxon>eudicotyledons</taxon>
        <taxon>Gunneridae</taxon>
        <taxon>Pentapetalae</taxon>
        <taxon>rosids</taxon>
        <taxon>fabids</taxon>
        <taxon>Malpighiales</taxon>
        <taxon>Linaceae</taxon>
        <taxon>Linum</taxon>
    </lineage>
</organism>
<gene>
    <name evidence="1" type="ORF">LTRI10_LOCUS37870</name>
</gene>
<name>A0AAV2FHU5_9ROSI</name>
<accession>A0AAV2FHU5</accession>
<protein>
    <submittedName>
        <fullName evidence="1">Uncharacterized protein</fullName>
    </submittedName>
</protein>